<feature type="domain" description="Transglutaminase-like" evidence="2">
    <location>
        <begin position="97"/>
        <end position="164"/>
    </location>
</feature>
<dbReference type="Proteomes" id="UP000305848">
    <property type="component" value="Unassembled WGS sequence"/>
</dbReference>
<dbReference type="SUPFAM" id="SSF54001">
    <property type="entry name" value="Cysteine proteinases"/>
    <property type="match status" value="1"/>
</dbReference>
<gene>
    <name evidence="3" type="ORF">FC093_18245</name>
</gene>
<evidence type="ECO:0000256" key="1">
    <source>
        <dbReference type="SAM" id="SignalP"/>
    </source>
</evidence>
<name>A0A4U3KUR8_9BACT</name>
<dbReference type="PANTHER" id="PTHR46333">
    <property type="entry name" value="CYTOKINESIS PROTEIN 3"/>
    <property type="match status" value="1"/>
</dbReference>
<keyword evidence="4" id="KW-1185">Reference proteome</keyword>
<comment type="caution">
    <text evidence="3">The sequence shown here is derived from an EMBL/GenBank/DDBJ whole genome shotgun (WGS) entry which is preliminary data.</text>
</comment>
<dbReference type="InterPro" id="IPR052557">
    <property type="entry name" value="CAP/Cytokinesis_protein"/>
</dbReference>
<evidence type="ECO:0000313" key="3">
    <source>
        <dbReference type="EMBL" id="TKK66191.1"/>
    </source>
</evidence>
<dbReference type="SMART" id="SM00460">
    <property type="entry name" value="TGc"/>
    <property type="match status" value="1"/>
</dbReference>
<feature type="chain" id="PRO_5020462877" description="Transglutaminase-like domain-containing protein" evidence="1">
    <location>
        <begin position="25"/>
        <end position="333"/>
    </location>
</feature>
<protein>
    <recommendedName>
        <fullName evidence="2">Transglutaminase-like domain-containing protein</fullName>
    </recommendedName>
</protein>
<dbReference type="OrthoDB" id="9788327at2"/>
<dbReference type="GO" id="GO:0005737">
    <property type="term" value="C:cytoplasm"/>
    <property type="evidence" value="ECO:0007669"/>
    <property type="project" value="TreeGrafter"/>
</dbReference>
<dbReference type="Pfam" id="PF01841">
    <property type="entry name" value="Transglut_core"/>
    <property type="match status" value="1"/>
</dbReference>
<dbReference type="InterPro" id="IPR038765">
    <property type="entry name" value="Papain-like_cys_pep_sf"/>
</dbReference>
<dbReference type="AlphaFoldDB" id="A0A4U3KUR8"/>
<accession>A0A4U3KUR8</accession>
<dbReference type="EMBL" id="SZQL01000016">
    <property type="protein sequence ID" value="TKK66191.1"/>
    <property type="molecule type" value="Genomic_DNA"/>
</dbReference>
<reference evidence="3 4" key="1">
    <citation type="submission" date="2019-05" db="EMBL/GenBank/DDBJ databases">
        <title>Panacibacter sp. strain 17mud1-8 Genome sequencing and assembly.</title>
        <authorList>
            <person name="Chhetri G."/>
        </authorList>
    </citation>
    <scope>NUCLEOTIDE SEQUENCE [LARGE SCALE GENOMIC DNA]</scope>
    <source>
        <strain evidence="3 4">17mud1-8</strain>
    </source>
</reference>
<feature type="signal peptide" evidence="1">
    <location>
        <begin position="1"/>
        <end position="24"/>
    </location>
</feature>
<sequence length="333" mass="37868">MYKMKNYGFFILIITLFLSFSAPAQSYDLQETEQFIQAQKIEVSSSKDLDVLAQKIITQYPDSLSRVKAAYLWVAKNITYNEEGNGPQHYASNIDSVLKYKTTVCAGYVNVFVMLCERLGITAKEVDGYGKTGTQVLPNDKFTSNHSWAAVWLNGKWNLTDVTWGSGYTLEGTHTFTRKSNGWYFFTEPEVFILDHYPKKGQWQLLKDTVSWDDFISYANIGLGAKENDISSYAPMQAVIHSAVGKQVVFSFTTKKDLSTILLTSKQKGFQELGTLAKRGDTYYYSYKIPYDGQYDLQIDLSDVDRTKPGNYSSMVDFSYFVVATANREEVKR</sequence>
<organism evidence="3 4">
    <name type="scientific">Ilyomonas limi</name>
    <dbReference type="NCBI Taxonomy" id="2575867"/>
    <lineage>
        <taxon>Bacteria</taxon>
        <taxon>Pseudomonadati</taxon>
        <taxon>Bacteroidota</taxon>
        <taxon>Chitinophagia</taxon>
        <taxon>Chitinophagales</taxon>
        <taxon>Chitinophagaceae</taxon>
        <taxon>Ilyomonas</taxon>
    </lineage>
</organism>
<dbReference type="PANTHER" id="PTHR46333:SF2">
    <property type="entry name" value="CYTOKINESIS PROTEIN 3"/>
    <property type="match status" value="1"/>
</dbReference>
<keyword evidence="1" id="KW-0732">Signal</keyword>
<proteinExistence type="predicted"/>
<dbReference type="Gene3D" id="3.10.620.30">
    <property type="match status" value="1"/>
</dbReference>
<dbReference type="InterPro" id="IPR002931">
    <property type="entry name" value="Transglutaminase-like"/>
</dbReference>
<evidence type="ECO:0000259" key="2">
    <source>
        <dbReference type="SMART" id="SM00460"/>
    </source>
</evidence>
<evidence type="ECO:0000313" key="4">
    <source>
        <dbReference type="Proteomes" id="UP000305848"/>
    </source>
</evidence>